<proteinExistence type="inferred from homology"/>
<evidence type="ECO:0000256" key="6">
    <source>
        <dbReference type="ARBA" id="ARBA00022842"/>
    </source>
</evidence>
<evidence type="ECO:0000256" key="3">
    <source>
        <dbReference type="ARBA" id="ARBA00009759"/>
    </source>
</evidence>
<dbReference type="EMBL" id="JBHSGF010000007">
    <property type="protein sequence ID" value="MFC4555895.1"/>
    <property type="molecule type" value="Genomic_DNA"/>
</dbReference>
<dbReference type="EC" id="3.1.3.25" evidence="7"/>
<keyword evidence="4 7" id="KW-0479">Metal-binding</keyword>
<protein>
    <recommendedName>
        <fullName evidence="7">Inositol-1-monophosphatase</fullName>
        <ecNumber evidence="7">3.1.3.25</ecNumber>
    </recommendedName>
</protein>
<dbReference type="GO" id="GO:0016787">
    <property type="term" value="F:hydrolase activity"/>
    <property type="evidence" value="ECO:0007669"/>
    <property type="project" value="UniProtKB-KW"/>
</dbReference>
<dbReference type="PRINTS" id="PR00377">
    <property type="entry name" value="IMPHPHTASES"/>
</dbReference>
<keyword evidence="5 7" id="KW-0378">Hydrolase</keyword>
<evidence type="ECO:0000256" key="1">
    <source>
        <dbReference type="ARBA" id="ARBA00001033"/>
    </source>
</evidence>
<dbReference type="PROSITE" id="PS00630">
    <property type="entry name" value="IMP_2"/>
    <property type="match status" value="1"/>
</dbReference>
<sequence>MGTHDRDARGTGDGLPPGVDVAALMELAERLARQAGRVVAEAARTTTVTVARTKSSSVDVVTEVDEAAERLLRAEITAARPDDAILGEEEETRPGTSGLTWVIDPIDGTVNFLYGLPHYSVSVAVVAGPPDPASWTLLAGCVHAPALGRTWTAGRGAGAFADGVRLAPLAGPPPLERALVGTGFSYSAAGRAAQGRVVAELLPQVRDIRRLGSAAVDLCHVAAGSLDAHYEEYLNPWDMAAGALLVSEVGGVVRGLGDDPAGPGMTIAAHPDLAASLAGAIAGARTGVAG</sequence>
<evidence type="ECO:0000313" key="8">
    <source>
        <dbReference type="EMBL" id="MFC4555895.1"/>
    </source>
</evidence>
<dbReference type="Gene3D" id="3.40.190.80">
    <property type="match status" value="1"/>
</dbReference>
<dbReference type="Proteomes" id="UP001595955">
    <property type="component" value="Unassembled WGS sequence"/>
</dbReference>
<dbReference type="RefSeq" id="WP_122824208.1">
    <property type="nucleotide sequence ID" value="NZ_CP033325.1"/>
</dbReference>
<dbReference type="InterPro" id="IPR020583">
    <property type="entry name" value="Inositol_monoP_metal-BS"/>
</dbReference>
<dbReference type="InterPro" id="IPR000760">
    <property type="entry name" value="Inositol_monophosphatase-like"/>
</dbReference>
<evidence type="ECO:0000256" key="7">
    <source>
        <dbReference type="RuleBase" id="RU364068"/>
    </source>
</evidence>
<evidence type="ECO:0000313" key="9">
    <source>
        <dbReference type="Proteomes" id="UP001595955"/>
    </source>
</evidence>
<name>A0ABV9DAT3_9MICO</name>
<comment type="caution">
    <text evidence="8">The sequence shown here is derived from an EMBL/GenBank/DDBJ whole genome shotgun (WGS) entry which is preliminary data.</text>
</comment>
<dbReference type="PANTHER" id="PTHR20854:SF4">
    <property type="entry name" value="INOSITOL-1-MONOPHOSPHATASE-RELATED"/>
    <property type="match status" value="1"/>
</dbReference>
<gene>
    <name evidence="8" type="ORF">ACFO3F_11610</name>
</gene>
<dbReference type="SUPFAM" id="SSF56655">
    <property type="entry name" value="Carbohydrate phosphatase"/>
    <property type="match status" value="1"/>
</dbReference>
<dbReference type="PANTHER" id="PTHR20854">
    <property type="entry name" value="INOSITOL MONOPHOSPHATASE"/>
    <property type="match status" value="1"/>
</dbReference>
<keyword evidence="6 7" id="KW-0460">Magnesium</keyword>
<keyword evidence="9" id="KW-1185">Reference proteome</keyword>
<dbReference type="Gene3D" id="3.30.540.10">
    <property type="entry name" value="Fructose-1,6-Bisphosphatase, subunit A, domain 1"/>
    <property type="match status" value="1"/>
</dbReference>
<comment type="similarity">
    <text evidence="3 7">Belongs to the inositol monophosphatase superfamily.</text>
</comment>
<accession>A0ABV9DAT3</accession>
<dbReference type="CDD" id="cd01639">
    <property type="entry name" value="IMPase"/>
    <property type="match status" value="1"/>
</dbReference>
<dbReference type="Pfam" id="PF00459">
    <property type="entry name" value="Inositol_P"/>
    <property type="match status" value="1"/>
</dbReference>
<dbReference type="PROSITE" id="PS00629">
    <property type="entry name" value="IMP_1"/>
    <property type="match status" value="1"/>
</dbReference>
<organism evidence="8 9">
    <name type="scientific">Georgenia faecalis</name>
    <dbReference type="NCBI Taxonomy" id="2483799"/>
    <lineage>
        <taxon>Bacteria</taxon>
        <taxon>Bacillati</taxon>
        <taxon>Actinomycetota</taxon>
        <taxon>Actinomycetes</taxon>
        <taxon>Micrococcales</taxon>
        <taxon>Bogoriellaceae</taxon>
        <taxon>Georgenia</taxon>
    </lineage>
</organism>
<comment type="cofactor">
    <cofactor evidence="2 7">
        <name>Mg(2+)</name>
        <dbReference type="ChEBI" id="CHEBI:18420"/>
    </cofactor>
</comment>
<evidence type="ECO:0000256" key="5">
    <source>
        <dbReference type="ARBA" id="ARBA00022801"/>
    </source>
</evidence>
<reference evidence="9" key="1">
    <citation type="journal article" date="2019" name="Int. J. Syst. Evol. Microbiol.">
        <title>The Global Catalogue of Microorganisms (GCM) 10K type strain sequencing project: providing services to taxonomists for standard genome sequencing and annotation.</title>
        <authorList>
            <consortium name="The Broad Institute Genomics Platform"/>
            <consortium name="The Broad Institute Genome Sequencing Center for Infectious Disease"/>
            <person name="Wu L."/>
            <person name="Ma J."/>
        </authorList>
    </citation>
    <scope>NUCLEOTIDE SEQUENCE [LARGE SCALE GENOMIC DNA]</scope>
    <source>
        <strain evidence="9">JCM 3369</strain>
    </source>
</reference>
<dbReference type="InterPro" id="IPR020550">
    <property type="entry name" value="Inositol_monophosphatase_CS"/>
</dbReference>
<dbReference type="InterPro" id="IPR033942">
    <property type="entry name" value="IMPase"/>
</dbReference>
<comment type="catalytic activity">
    <reaction evidence="1 7">
        <text>a myo-inositol phosphate + H2O = myo-inositol + phosphate</text>
        <dbReference type="Rhea" id="RHEA:24056"/>
        <dbReference type="ChEBI" id="CHEBI:15377"/>
        <dbReference type="ChEBI" id="CHEBI:17268"/>
        <dbReference type="ChEBI" id="CHEBI:43474"/>
        <dbReference type="ChEBI" id="CHEBI:84139"/>
        <dbReference type="EC" id="3.1.3.25"/>
    </reaction>
</comment>
<evidence type="ECO:0000256" key="4">
    <source>
        <dbReference type="ARBA" id="ARBA00022723"/>
    </source>
</evidence>
<evidence type="ECO:0000256" key="2">
    <source>
        <dbReference type="ARBA" id="ARBA00001946"/>
    </source>
</evidence>